<evidence type="ECO:0000256" key="1">
    <source>
        <dbReference type="ARBA" id="ARBA00022801"/>
    </source>
</evidence>
<feature type="domain" description="Chitin-binding type-3" evidence="2">
    <location>
        <begin position="388"/>
        <end position="432"/>
    </location>
</feature>
<dbReference type="CDD" id="cd12215">
    <property type="entry name" value="ChiC_BD"/>
    <property type="match status" value="2"/>
</dbReference>
<dbReference type="RefSeq" id="WP_179691725.1">
    <property type="nucleotide sequence ID" value="NZ_BMLC01000002.1"/>
</dbReference>
<dbReference type="AlphaFoldDB" id="A0A2C8Y8P0"/>
<dbReference type="Proteomes" id="UP000219440">
    <property type="component" value="Unassembled WGS sequence"/>
</dbReference>
<evidence type="ECO:0000313" key="3">
    <source>
        <dbReference type="EMBL" id="SOE46540.1"/>
    </source>
</evidence>
<dbReference type="PANTHER" id="PTHR42976">
    <property type="entry name" value="BIFUNCTIONAL CHITINASE/LYSOZYME-RELATED"/>
    <property type="match status" value="1"/>
</dbReference>
<dbReference type="SMART" id="SM00495">
    <property type="entry name" value="ChtBD3"/>
    <property type="match status" value="2"/>
</dbReference>
<dbReference type="InterPro" id="IPR036573">
    <property type="entry name" value="CBM_sf_5/12"/>
</dbReference>
<sequence length="518" mass="55242">MSIPGMRLSPLRVAVAVVALGGLGVGTAYGYDMWSDTQSTRSEKPWFAGYVDATATPTFEFESPADDSGREVILSFIVAATDDSCAPSWGTAYSLDEASVALDLDRRIARLKQKDGGVAVSFGGLNNSELSSVCTDPADLKAAYSAVLDRYDVTTVDLDIEGDDLADTRAGARRAQVMAELQAENRAAGNDIAVWLTLPTATFGLTEDGTTAVAQMLAAGVDISGVNAMTMDFGDSREKTQSMSDASISALEQTHRQLKALYSRAGISLTDATIWHKVGATPMIGQNDIQGEIFTLDDAVALNTFAVTHGLGRMSMWSMNRDQSCGPNYVDLTRVSDSCSGVDQGAVRFATMLSAGFDGRAVRAAGNVTTSEPVDPEKILDVPATSPYVIWSESSSYLQGTKIVWHRNVYEAKWWTRGDLPDSPVLAQWETPWTLIGPVLRGETPVVVPTLPEGTYSNWEGGVAYEKGTRVLFSGVPFQAKWWTQGDSPEAASSDPDASPWVPLKASEVASIAAGLAG</sequence>
<evidence type="ECO:0000259" key="2">
    <source>
        <dbReference type="SMART" id="SM00495"/>
    </source>
</evidence>
<dbReference type="SUPFAM" id="SSF51055">
    <property type="entry name" value="Carbohydrate binding domain"/>
    <property type="match status" value="2"/>
</dbReference>
<accession>A0A2C8Y8P0</accession>
<proteinExistence type="predicted"/>
<organism evidence="3 4">
    <name type="scientific">Salinibacterium xinjiangense</name>
    <dbReference type="NCBI Taxonomy" id="386302"/>
    <lineage>
        <taxon>Bacteria</taxon>
        <taxon>Bacillati</taxon>
        <taxon>Actinomycetota</taxon>
        <taxon>Actinomycetes</taxon>
        <taxon>Micrococcales</taxon>
        <taxon>Microbacteriaceae</taxon>
        <taxon>Salinibacterium</taxon>
    </lineage>
</organism>
<dbReference type="InterPro" id="IPR003610">
    <property type="entry name" value="CBM5/12"/>
</dbReference>
<dbReference type="Gene3D" id="3.20.20.80">
    <property type="entry name" value="Glycosidases"/>
    <property type="match status" value="1"/>
</dbReference>
<dbReference type="InterPro" id="IPR017853">
    <property type="entry name" value="GH"/>
</dbReference>
<dbReference type="Gene3D" id="2.10.10.20">
    <property type="entry name" value="Carbohydrate-binding module superfamily 5/12"/>
    <property type="match status" value="2"/>
</dbReference>
<dbReference type="GO" id="GO:0005975">
    <property type="term" value="P:carbohydrate metabolic process"/>
    <property type="evidence" value="ECO:0007669"/>
    <property type="project" value="InterPro"/>
</dbReference>
<dbReference type="InterPro" id="IPR052750">
    <property type="entry name" value="GH18_Chitinase"/>
</dbReference>
<dbReference type="GO" id="GO:0005576">
    <property type="term" value="C:extracellular region"/>
    <property type="evidence" value="ECO:0007669"/>
    <property type="project" value="InterPro"/>
</dbReference>
<keyword evidence="1" id="KW-0378">Hydrolase</keyword>
<evidence type="ECO:0000313" key="4">
    <source>
        <dbReference type="Proteomes" id="UP000219440"/>
    </source>
</evidence>
<dbReference type="EMBL" id="OCST01000001">
    <property type="protein sequence ID" value="SOE46540.1"/>
    <property type="molecule type" value="Genomic_DNA"/>
</dbReference>
<dbReference type="Pfam" id="PF02839">
    <property type="entry name" value="CBM_5_12"/>
    <property type="match status" value="1"/>
</dbReference>
<dbReference type="CDD" id="cd06543">
    <property type="entry name" value="GH18_PF-ChiA-like"/>
    <property type="match status" value="1"/>
</dbReference>
<gene>
    <name evidence="3" type="ORF">SAMN06296378_0158</name>
</gene>
<protein>
    <submittedName>
        <fullName evidence="3">Chitinase family 18</fullName>
    </submittedName>
</protein>
<reference evidence="3 4" key="1">
    <citation type="submission" date="2017-09" db="EMBL/GenBank/DDBJ databases">
        <authorList>
            <person name="Ehlers B."/>
            <person name="Leendertz F.H."/>
        </authorList>
    </citation>
    <scope>NUCLEOTIDE SEQUENCE [LARGE SCALE GENOMIC DNA]</scope>
    <source>
        <strain evidence="3 4">CGMCC 1.05381</strain>
    </source>
</reference>
<dbReference type="GO" id="GO:0004553">
    <property type="term" value="F:hydrolase activity, hydrolyzing O-glycosyl compounds"/>
    <property type="evidence" value="ECO:0007669"/>
    <property type="project" value="InterPro"/>
</dbReference>
<dbReference type="PANTHER" id="PTHR42976:SF1">
    <property type="entry name" value="GH18 DOMAIN-CONTAINING PROTEIN-RELATED"/>
    <property type="match status" value="1"/>
</dbReference>
<keyword evidence="4" id="KW-1185">Reference proteome</keyword>
<dbReference type="SUPFAM" id="SSF51445">
    <property type="entry name" value="(Trans)glycosidases"/>
    <property type="match status" value="1"/>
</dbReference>
<name>A0A2C8Y8P0_9MICO</name>
<feature type="domain" description="Chitin-binding type-3" evidence="2">
    <location>
        <begin position="456"/>
        <end position="504"/>
    </location>
</feature>
<dbReference type="GO" id="GO:0030246">
    <property type="term" value="F:carbohydrate binding"/>
    <property type="evidence" value="ECO:0007669"/>
    <property type="project" value="InterPro"/>
</dbReference>